<dbReference type="KEGG" id="vta:A2440"/>
<evidence type="ECO:0000256" key="2">
    <source>
        <dbReference type="ARBA" id="ARBA00022747"/>
    </source>
</evidence>
<dbReference type="InterPro" id="IPR044946">
    <property type="entry name" value="Restrct_endonuc_typeI_TRD_sf"/>
</dbReference>
<evidence type="ECO:0000256" key="3">
    <source>
        <dbReference type="ARBA" id="ARBA00023125"/>
    </source>
</evidence>
<proteinExistence type="inferred from homology"/>
<gene>
    <name evidence="6" type="ORF">VTAP4600_A2440</name>
</gene>
<dbReference type="PANTHER" id="PTHR30408">
    <property type="entry name" value="TYPE-1 RESTRICTION ENZYME ECOKI SPECIFICITY PROTEIN"/>
    <property type="match status" value="1"/>
</dbReference>
<dbReference type="SUPFAM" id="SSF116734">
    <property type="entry name" value="DNA methylase specificity domain"/>
    <property type="match status" value="2"/>
</dbReference>
<protein>
    <recommendedName>
        <fullName evidence="5">Type I restriction modification DNA specificity domain-containing protein</fullName>
    </recommendedName>
</protein>
<keyword evidence="3" id="KW-0238">DNA-binding</keyword>
<dbReference type="RefSeq" id="WP_102522906.1">
    <property type="nucleotide sequence ID" value="NZ_LT960611.1"/>
</dbReference>
<comment type="similarity">
    <text evidence="1">Belongs to the type-I restriction system S methylase family.</text>
</comment>
<evidence type="ECO:0000313" key="6">
    <source>
        <dbReference type="EMBL" id="SON50419.1"/>
    </source>
</evidence>
<keyword evidence="2" id="KW-0680">Restriction system</keyword>
<dbReference type="Gene3D" id="3.90.220.20">
    <property type="entry name" value="DNA methylase specificity domains"/>
    <property type="match status" value="2"/>
</dbReference>
<dbReference type="Gene3D" id="1.10.287.1120">
    <property type="entry name" value="Bipartite methylase S protein"/>
    <property type="match status" value="1"/>
</dbReference>
<organism evidence="6 7">
    <name type="scientific">Vibrio tapetis subsp. tapetis</name>
    <dbReference type="NCBI Taxonomy" id="1671868"/>
    <lineage>
        <taxon>Bacteria</taxon>
        <taxon>Pseudomonadati</taxon>
        <taxon>Pseudomonadota</taxon>
        <taxon>Gammaproteobacteria</taxon>
        <taxon>Vibrionales</taxon>
        <taxon>Vibrionaceae</taxon>
        <taxon>Vibrio</taxon>
    </lineage>
</organism>
<feature type="domain" description="Type I restriction modification DNA specificity" evidence="5">
    <location>
        <begin position="18"/>
        <end position="168"/>
    </location>
</feature>
<dbReference type="InterPro" id="IPR052021">
    <property type="entry name" value="Type-I_RS_S_subunit"/>
</dbReference>
<dbReference type="Pfam" id="PF01420">
    <property type="entry name" value="Methylase_S"/>
    <property type="match status" value="2"/>
</dbReference>
<dbReference type="EMBL" id="LT960611">
    <property type="protein sequence ID" value="SON50419.1"/>
    <property type="molecule type" value="Genomic_DNA"/>
</dbReference>
<dbReference type="GO" id="GO:0003677">
    <property type="term" value="F:DNA binding"/>
    <property type="evidence" value="ECO:0007669"/>
    <property type="project" value="UniProtKB-KW"/>
</dbReference>
<dbReference type="Proteomes" id="UP000235828">
    <property type="component" value="Chromosome A"/>
</dbReference>
<reference evidence="6 7" key="1">
    <citation type="submission" date="2017-10" db="EMBL/GenBank/DDBJ databases">
        <authorList>
            <person name="Banno H."/>
            <person name="Chua N.-H."/>
        </authorList>
    </citation>
    <scope>NUCLEOTIDE SEQUENCE [LARGE SCALE GENOMIC DNA]</scope>
    <source>
        <strain evidence="6">Vibrio tapetis CECT4600</strain>
    </source>
</reference>
<dbReference type="CDD" id="cd17262">
    <property type="entry name" value="RMtype1_S_Aco12261I-TRD2-CR2"/>
    <property type="match status" value="1"/>
</dbReference>
<keyword evidence="4" id="KW-0175">Coiled coil</keyword>
<dbReference type="REBASE" id="228862">
    <property type="entry name" value="S.Vta4600ORF2441P"/>
</dbReference>
<dbReference type="PANTHER" id="PTHR30408:SF12">
    <property type="entry name" value="TYPE I RESTRICTION ENZYME MJAVIII SPECIFICITY SUBUNIT"/>
    <property type="match status" value="1"/>
</dbReference>
<evidence type="ECO:0000256" key="1">
    <source>
        <dbReference type="ARBA" id="ARBA00010923"/>
    </source>
</evidence>
<feature type="coiled-coil region" evidence="4">
    <location>
        <begin position="152"/>
        <end position="179"/>
    </location>
</feature>
<evidence type="ECO:0000256" key="4">
    <source>
        <dbReference type="SAM" id="Coils"/>
    </source>
</evidence>
<dbReference type="GO" id="GO:0009307">
    <property type="term" value="P:DNA restriction-modification system"/>
    <property type="evidence" value="ECO:0007669"/>
    <property type="project" value="UniProtKB-KW"/>
</dbReference>
<evidence type="ECO:0000259" key="5">
    <source>
        <dbReference type="Pfam" id="PF01420"/>
    </source>
</evidence>
<keyword evidence="7" id="KW-1185">Reference proteome</keyword>
<dbReference type="AlphaFoldDB" id="A0A2N8ZET7"/>
<dbReference type="OrthoDB" id="9798929at2"/>
<accession>A0A2N8ZET7</accession>
<feature type="domain" description="Type I restriction modification DNA specificity" evidence="5">
    <location>
        <begin position="204"/>
        <end position="376"/>
    </location>
</feature>
<name>A0A2N8ZET7_9VIBR</name>
<evidence type="ECO:0000313" key="7">
    <source>
        <dbReference type="Proteomes" id="UP000235828"/>
    </source>
</evidence>
<sequence>MSNLVPEGWCIKLVSEAANNLDGKRIPLKSTDRANRQGAYRYYGASSVIDYVDDYIFDGEYILLGEDGENVLSRNLPLAFRVNGKFWVNNHAHVLQPKEGVDIGYLCEALESIDYSIIASGSAQPKITQGALNQIRLLLPPLPEQKKIAKILTSVDEVLEKTQAQIDKLKDLKTGMMQELLTRGVGVDGKPHAEFKDSPVGRIPKEWEVVKFKDIFHTYKYGPRFSSKDYDELGNVKTIRGTDLSSNGVIKYSQVPVAKLDSKLVTQNALNHGDLVMITTADCGATAVFESQSIPYIASAYAIKLTPKKGLNSKYINYFMQTDEALSQVDSFVRKGTVANLPGSDVMSIILALPPFDEQNQVVRILEMLDENITLKLKVLDSKKSLKKALMQDLLTGKKRVKVDS</sequence>
<dbReference type="InterPro" id="IPR000055">
    <property type="entry name" value="Restrct_endonuc_typeI_TRD"/>
</dbReference>